<dbReference type="AlphaFoldDB" id="A0A484K8D5"/>
<dbReference type="GO" id="GO:0016102">
    <property type="term" value="P:diterpenoid biosynthetic process"/>
    <property type="evidence" value="ECO:0007669"/>
    <property type="project" value="InterPro"/>
</dbReference>
<dbReference type="Pfam" id="PF01397">
    <property type="entry name" value="Terpene_synth"/>
    <property type="match status" value="1"/>
</dbReference>
<accession>A0A484K8D5</accession>
<dbReference type="InterPro" id="IPR008930">
    <property type="entry name" value="Terpenoid_cyclase/PrenylTrfase"/>
</dbReference>
<dbReference type="InterPro" id="IPR050148">
    <property type="entry name" value="Terpene_synthase-like"/>
</dbReference>
<dbReference type="Proteomes" id="UP000595140">
    <property type="component" value="Unassembled WGS sequence"/>
</dbReference>
<dbReference type="CDD" id="cd00684">
    <property type="entry name" value="Terpene_cyclase_plant_C1"/>
    <property type="match status" value="1"/>
</dbReference>
<dbReference type="OrthoDB" id="1936865at2759"/>
<dbReference type="PANTHER" id="PTHR31225:SF256">
    <property type="entry name" value="(-)-ALPHA-TERPINEOL SYNTHASE-LIKE"/>
    <property type="match status" value="1"/>
</dbReference>
<proteinExistence type="predicted"/>
<dbReference type="Pfam" id="PF03936">
    <property type="entry name" value="Terpene_synth_C"/>
    <property type="match status" value="1"/>
</dbReference>
<dbReference type="FunFam" id="1.10.600.10:FF:000007">
    <property type="entry name" value="Isoprene synthase, chloroplastic"/>
    <property type="match status" value="1"/>
</dbReference>
<dbReference type="InterPro" id="IPR044814">
    <property type="entry name" value="Terpene_cyclase_plant_C1"/>
</dbReference>
<evidence type="ECO:0000256" key="1">
    <source>
        <dbReference type="ARBA" id="ARBA00001946"/>
    </source>
</evidence>
<dbReference type="FunFam" id="1.50.10.130:FF:000001">
    <property type="entry name" value="Isoprene synthase, chloroplastic"/>
    <property type="match status" value="1"/>
</dbReference>
<dbReference type="SFLD" id="SFLDG01019">
    <property type="entry name" value="Terpene_Cyclase_Like_1_C_Termi"/>
    <property type="match status" value="1"/>
</dbReference>
<comment type="cofactor">
    <cofactor evidence="1">
        <name>Mg(2+)</name>
        <dbReference type="ChEBI" id="CHEBI:18420"/>
    </cofactor>
</comment>
<organism evidence="6 7">
    <name type="scientific">Cuscuta campestris</name>
    <dbReference type="NCBI Taxonomy" id="132261"/>
    <lineage>
        <taxon>Eukaryota</taxon>
        <taxon>Viridiplantae</taxon>
        <taxon>Streptophyta</taxon>
        <taxon>Embryophyta</taxon>
        <taxon>Tracheophyta</taxon>
        <taxon>Spermatophyta</taxon>
        <taxon>Magnoliopsida</taxon>
        <taxon>eudicotyledons</taxon>
        <taxon>Gunneridae</taxon>
        <taxon>Pentapetalae</taxon>
        <taxon>asterids</taxon>
        <taxon>lamiids</taxon>
        <taxon>Solanales</taxon>
        <taxon>Convolvulaceae</taxon>
        <taxon>Cuscuteae</taxon>
        <taxon>Cuscuta</taxon>
        <taxon>Cuscuta subgen. Grammica</taxon>
        <taxon>Cuscuta sect. Cleistogrammica</taxon>
    </lineage>
</organism>
<dbReference type="PANTHER" id="PTHR31225">
    <property type="entry name" value="OS04G0344100 PROTEIN-RELATED"/>
    <property type="match status" value="1"/>
</dbReference>
<dbReference type="InterPro" id="IPR036965">
    <property type="entry name" value="Terpene_synth_N_sf"/>
</dbReference>
<evidence type="ECO:0000313" key="6">
    <source>
        <dbReference type="EMBL" id="VFQ61983.1"/>
    </source>
</evidence>
<dbReference type="InterPro" id="IPR034741">
    <property type="entry name" value="Terpene_cyclase-like_1_C"/>
</dbReference>
<protein>
    <submittedName>
        <fullName evidence="6">Uncharacterized protein</fullName>
    </submittedName>
</protein>
<dbReference type="InterPro" id="IPR008949">
    <property type="entry name" value="Isoprenoid_synthase_dom_sf"/>
</dbReference>
<name>A0A484K8D5_9ASTE</name>
<feature type="domain" description="Terpene synthase N-terminal" evidence="4">
    <location>
        <begin position="20"/>
        <end position="206"/>
    </location>
</feature>
<dbReference type="Gene3D" id="1.50.10.130">
    <property type="entry name" value="Terpene synthase, N-terminal domain"/>
    <property type="match status" value="1"/>
</dbReference>
<reference evidence="6 7" key="1">
    <citation type="submission" date="2018-04" db="EMBL/GenBank/DDBJ databases">
        <authorList>
            <person name="Vogel A."/>
        </authorList>
    </citation>
    <scope>NUCLEOTIDE SEQUENCE [LARGE SCALE GENOMIC DNA]</scope>
</reference>
<evidence type="ECO:0000256" key="2">
    <source>
        <dbReference type="ARBA" id="ARBA00004721"/>
    </source>
</evidence>
<keyword evidence="7" id="KW-1185">Reference proteome</keyword>
<evidence type="ECO:0000256" key="3">
    <source>
        <dbReference type="ARBA" id="ARBA00022723"/>
    </source>
</evidence>
<sequence>MSPSEQEITERRSANYAPSIWTDAFIQSRTTEYLDEKYVEQAARLKERVRGLLVQKEGTLLSEQLELIDVLQRLGLSHHFDHEIQEILSAFNQKHHNNNDDDDDNNNNMNLYQASLLFRLLRQQGYPIPQGMFKMFLDDDGNFEKRHSEDVKGVLSLYEASYLGMEGEEILEKAKQFCIHHLNSMLQAGGGHEEDEMWEEEVRHALEMPLHWRMPRLEARHFIDVYQKRADIKTEEIVELAKLEYNMVQAVHLKELKELSKWHKDIQLAEAMGGFARSRLVAGLLWSVGVIPHPKYEYARNILTKISEFVTMVDDVYDVYATLREAETLTHAIQRWDVNAIEEEDLPSCVKVFLLALFNYVNQMVYDVLIQLGINVLPYLKQAWVGLAKAYLAEAKWYHGREKPSLKEYLDNGWVSISAPLVLTEAYVGMAVAAAAAGETTAENTKEKIAEDLQLLLEDQTIIRYCATIFRLSDDLGTSSDEMERGDVPKAVQCHMNDNPAGCSEEDARGFIRGLIQDNWRKMNTWVVMTYQPRRHFFPDFVTAVLNLARTSQLFYQYGDGVARQDDIVKQRMYSVFFHPI</sequence>
<dbReference type="InterPro" id="IPR005630">
    <property type="entry name" value="Terpene_synthase_metal-bd"/>
</dbReference>
<dbReference type="UniPathway" id="UPA00213"/>
<evidence type="ECO:0000313" key="7">
    <source>
        <dbReference type="Proteomes" id="UP000595140"/>
    </source>
</evidence>
<dbReference type="GO" id="GO:0000287">
    <property type="term" value="F:magnesium ion binding"/>
    <property type="evidence" value="ECO:0007669"/>
    <property type="project" value="InterPro"/>
</dbReference>
<feature type="domain" description="Terpene synthase metal-binding" evidence="5">
    <location>
        <begin position="264"/>
        <end position="522"/>
    </location>
</feature>
<dbReference type="SUPFAM" id="SSF48239">
    <property type="entry name" value="Terpenoid cyclases/Protein prenyltransferases"/>
    <property type="match status" value="1"/>
</dbReference>
<comment type="pathway">
    <text evidence="2">Secondary metabolite biosynthesis; terpenoid biosynthesis.</text>
</comment>
<dbReference type="SFLD" id="SFLDS00005">
    <property type="entry name" value="Isoprenoid_Synthase_Type_I"/>
    <property type="match status" value="1"/>
</dbReference>
<dbReference type="GO" id="GO:0010333">
    <property type="term" value="F:terpene synthase activity"/>
    <property type="evidence" value="ECO:0007669"/>
    <property type="project" value="InterPro"/>
</dbReference>
<dbReference type="Gene3D" id="1.10.600.10">
    <property type="entry name" value="Farnesyl Diphosphate Synthase"/>
    <property type="match status" value="1"/>
</dbReference>
<dbReference type="SUPFAM" id="SSF48576">
    <property type="entry name" value="Terpenoid synthases"/>
    <property type="match status" value="1"/>
</dbReference>
<dbReference type="EMBL" id="OOIL02000215">
    <property type="protein sequence ID" value="VFQ61983.1"/>
    <property type="molecule type" value="Genomic_DNA"/>
</dbReference>
<evidence type="ECO:0000259" key="4">
    <source>
        <dbReference type="Pfam" id="PF01397"/>
    </source>
</evidence>
<evidence type="ECO:0000259" key="5">
    <source>
        <dbReference type="Pfam" id="PF03936"/>
    </source>
</evidence>
<gene>
    <name evidence="6" type="ORF">CCAM_LOCUS3759</name>
</gene>
<dbReference type="InterPro" id="IPR001906">
    <property type="entry name" value="Terpene_synth_N"/>
</dbReference>
<keyword evidence="3" id="KW-0479">Metal-binding</keyword>